<dbReference type="GO" id="GO:0032259">
    <property type="term" value="P:methylation"/>
    <property type="evidence" value="ECO:0007669"/>
    <property type="project" value="UniProtKB-KW"/>
</dbReference>
<dbReference type="InterPro" id="IPR000045">
    <property type="entry name" value="Prepilin_IV_endopep_pep"/>
</dbReference>
<feature type="transmembrane region" description="Helical" evidence="1">
    <location>
        <begin position="47"/>
        <end position="80"/>
    </location>
</feature>
<keyword evidence="1" id="KW-1133">Transmembrane helix</keyword>
<dbReference type="Pfam" id="PF01478">
    <property type="entry name" value="Peptidase_A24"/>
    <property type="match status" value="1"/>
</dbReference>
<keyword evidence="4" id="KW-1185">Reference proteome</keyword>
<keyword evidence="3" id="KW-0489">Methyltransferase</keyword>
<sequence>MAMWVDVVLGVLVPLGTGALVGAAVRRGLAGVRRGVPVGPGWCEAGVAVAWATVLTAAVVGLVAAAWVPALLLVSVVAVAGTATDLTSGRLPDVVTLPAIPAGWAALVPLGGGAVLAGIGGTLLLGGLHLAVALLAPGSTGGGDVKLAAALGAPLAAVGWWALGVVPVAAAAVLAVTALLRRRRALPLGPPLLGVSWIVLLAAG</sequence>
<keyword evidence="3" id="KW-0378">Hydrolase</keyword>
<gene>
    <name evidence="3" type="ORF">BJ983_001469</name>
</gene>
<dbReference type="EC" id="3.4.23.43" evidence="3"/>
<proteinExistence type="predicted"/>
<comment type="caution">
    <text evidence="3">The sequence shown here is derived from an EMBL/GenBank/DDBJ whole genome shotgun (WGS) entry which is preliminary data.</text>
</comment>
<protein>
    <submittedName>
        <fullName evidence="3">Leader peptidase (Prepilin peptidase)/N-methyltransferase</fullName>
        <ecNumber evidence="3">2.1.1.-</ecNumber>
        <ecNumber evidence="3">3.4.23.43</ecNumber>
    </submittedName>
</protein>
<evidence type="ECO:0000259" key="2">
    <source>
        <dbReference type="Pfam" id="PF01478"/>
    </source>
</evidence>
<dbReference type="EC" id="2.1.1.-" evidence="3"/>
<feature type="domain" description="Prepilin type IV endopeptidase peptidase" evidence="2">
    <location>
        <begin position="73"/>
        <end position="174"/>
    </location>
</feature>
<feature type="transmembrane region" description="Helical" evidence="1">
    <location>
        <begin position="158"/>
        <end position="180"/>
    </location>
</feature>
<keyword evidence="1" id="KW-0472">Membrane</keyword>
<name>A0A7Y9DTR8_9PSEU</name>
<keyword evidence="3" id="KW-0808">Transferase</keyword>
<dbReference type="Gene3D" id="1.20.120.1220">
    <property type="match status" value="1"/>
</dbReference>
<dbReference type="GO" id="GO:0008168">
    <property type="term" value="F:methyltransferase activity"/>
    <property type="evidence" value="ECO:0007669"/>
    <property type="project" value="UniProtKB-KW"/>
</dbReference>
<dbReference type="AlphaFoldDB" id="A0A7Y9DTR8"/>
<evidence type="ECO:0000313" key="4">
    <source>
        <dbReference type="Proteomes" id="UP000535890"/>
    </source>
</evidence>
<evidence type="ECO:0000256" key="1">
    <source>
        <dbReference type="SAM" id="Phobius"/>
    </source>
</evidence>
<reference evidence="3 4" key="1">
    <citation type="submission" date="2020-07" db="EMBL/GenBank/DDBJ databases">
        <title>Sequencing the genomes of 1000 actinobacteria strains.</title>
        <authorList>
            <person name="Klenk H.-P."/>
        </authorList>
    </citation>
    <scope>NUCLEOTIDE SEQUENCE [LARGE SCALE GENOMIC DNA]</scope>
    <source>
        <strain evidence="3 4">DSM 45772</strain>
    </source>
</reference>
<accession>A0A7Y9DTR8</accession>
<dbReference type="GO" id="GO:0016020">
    <property type="term" value="C:membrane"/>
    <property type="evidence" value="ECO:0007669"/>
    <property type="project" value="InterPro"/>
</dbReference>
<dbReference type="GO" id="GO:0004190">
    <property type="term" value="F:aspartic-type endopeptidase activity"/>
    <property type="evidence" value="ECO:0007669"/>
    <property type="project" value="UniProtKB-EC"/>
</dbReference>
<feature type="transmembrane region" description="Helical" evidence="1">
    <location>
        <begin position="114"/>
        <end position="138"/>
    </location>
</feature>
<feature type="transmembrane region" description="Helical" evidence="1">
    <location>
        <begin position="185"/>
        <end position="203"/>
    </location>
</feature>
<organism evidence="3 4">
    <name type="scientific">Actinomycetospora corticicola</name>
    <dbReference type="NCBI Taxonomy" id="663602"/>
    <lineage>
        <taxon>Bacteria</taxon>
        <taxon>Bacillati</taxon>
        <taxon>Actinomycetota</taxon>
        <taxon>Actinomycetes</taxon>
        <taxon>Pseudonocardiales</taxon>
        <taxon>Pseudonocardiaceae</taxon>
        <taxon>Actinomycetospora</taxon>
    </lineage>
</organism>
<keyword evidence="1" id="KW-0812">Transmembrane</keyword>
<dbReference type="EMBL" id="JACCBN010000001">
    <property type="protein sequence ID" value="NYD35367.1"/>
    <property type="molecule type" value="Genomic_DNA"/>
</dbReference>
<evidence type="ECO:0000313" key="3">
    <source>
        <dbReference type="EMBL" id="NYD35367.1"/>
    </source>
</evidence>
<dbReference type="Proteomes" id="UP000535890">
    <property type="component" value="Unassembled WGS sequence"/>
</dbReference>